<dbReference type="RefSeq" id="WP_377281518.1">
    <property type="nucleotide sequence ID" value="NZ_JBHRSI010000004.1"/>
</dbReference>
<dbReference type="Proteomes" id="UP001597237">
    <property type="component" value="Unassembled WGS sequence"/>
</dbReference>
<protein>
    <submittedName>
        <fullName evidence="1">Uncharacterized protein</fullName>
    </submittedName>
</protein>
<organism evidence="1 2">
    <name type="scientific">Phenylobacterium terrae</name>
    <dbReference type="NCBI Taxonomy" id="2665495"/>
    <lineage>
        <taxon>Bacteria</taxon>
        <taxon>Pseudomonadati</taxon>
        <taxon>Pseudomonadota</taxon>
        <taxon>Alphaproteobacteria</taxon>
        <taxon>Caulobacterales</taxon>
        <taxon>Caulobacteraceae</taxon>
        <taxon>Phenylobacterium</taxon>
    </lineage>
</organism>
<reference evidence="2" key="1">
    <citation type="journal article" date="2019" name="Int. J. Syst. Evol. Microbiol.">
        <title>The Global Catalogue of Microorganisms (GCM) 10K type strain sequencing project: providing services to taxonomists for standard genome sequencing and annotation.</title>
        <authorList>
            <consortium name="The Broad Institute Genomics Platform"/>
            <consortium name="The Broad Institute Genome Sequencing Center for Infectious Disease"/>
            <person name="Wu L."/>
            <person name="Ma J."/>
        </authorList>
    </citation>
    <scope>NUCLEOTIDE SEQUENCE [LARGE SCALE GENOMIC DNA]</scope>
    <source>
        <strain evidence="2">DFY28</strain>
    </source>
</reference>
<comment type="caution">
    <text evidence="1">The sequence shown here is derived from an EMBL/GenBank/DDBJ whole genome shotgun (WGS) entry which is preliminary data.</text>
</comment>
<sequence>MPAPHTETALQHIRRIVTIAAQPGAPITRQEAFEQIIEELELAGFCPELGDGLPAEPPAQTRRAN</sequence>
<name>A0ABW4N6A2_9CAUL</name>
<evidence type="ECO:0000313" key="1">
    <source>
        <dbReference type="EMBL" id="MFD1785456.1"/>
    </source>
</evidence>
<evidence type="ECO:0000313" key="2">
    <source>
        <dbReference type="Proteomes" id="UP001597237"/>
    </source>
</evidence>
<dbReference type="EMBL" id="JBHUEY010000006">
    <property type="protein sequence ID" value="MFD1785456.1"/>
    <property type="molecule type" value="Genomic_DNA"/>
</dbReference>
<accession>A0ABW4N6A2</accession>
<keyword evidence="2" id="KW-1185">Reference proteome</keyword>
<gene>
    <name evidence="1" type="ORF">ACFSC0_18800</name>
</gene>
<proteinExistence type="predicted"/>